<dbReference type="InterPro" id="IPR013154">
    <property type="entry name" value="ADH-like_N"/>
</dbReference>
<dbReference type="InterPro" id="IPR013149">
    <property type="entry name" value="ADH-like_C"/>
</dbReference>
<dbReference type="SUPFAM" id="SSF50129">
    <property type="entry name" value="GroES-like"/>
    <property type="match status" value="1"/>
</dbReference>
<dbReference type="InterPro" id="IPR011032">
    <property type="entry name" value="GroES-like_sf"/>
</dbReference>
<name>A0A381ZWN0_9ZZZZ</name>
<dbReference type="PANTHER" id="PTHR43677:SF4">
    <property type="entry name" value="QUINONE OXIDOREDUCTASE-LIKE PROTEIN 2"/>
    <property type="match status" value="1"/>
</dbReference>
<dbReference type="InterPro" id="IPR051397">
    <property type="entry name" value="Zn-ADH-like_protein"/>
</dbReference>
<evidence type="ECO:0000313" key="2">
    <source>
        <dbReference type="EMBL" id="SVA93708.1"/>
    </source>
</evidence>
<protein>
    <recommendedName>
        <fullName evidence="1">Enoyl reductase (ER) domain-containing protein</fullName>
    </recommendedName>
</protein>
<dbReference type="GO" id="GO:0016491">
    <property type="term" value="F:oxidoreductase activity"/>
    <property type="evidence" value="ECO:0007669"/>
    <property type="project" value="InterPro"/>
</dbReference>
<dbReference type="Gene3D" id="3.90.180.10">
    <property type="entry name" value="Medium-chain alcohol dehydrogenases, catalytic domain"/>
    <property type="match status" value="1"/>
</dbReference>
<dbReference type="CDD" id="cd08241">
    <property type="entry name" value="QOR1"/>
    <property type="match status" value="1"/>
</dbReference>
<dbReference type="Pfam" id="PF08240">
    <property type="entry name" value="ADH_N"/>
    <property type="match status" value="1"/>
</dbReference>
<feature type="non-terminal residue" evidence="2">
    <location>
        <position position="1"/>
    </location>
</feature>
<dbReference type="Gene3D" id="3.40.50.720">
    <property type="entry name" value="NAD(P)-binding Rossmann-like Domain"/>
    <property type="match status" value="1"/>
</dbReference>
<organism evidence="2">
    <name type="scientific">marine metagenome</name>
    <dbReference type="NCBI Taxonomy" id="408172"/>
    <lineage>
        <taxon>unclassified sequences</taxon>
        <taxon>metagenomes</taxon>
        <taxon>ecological metagenomes</taxon>
    </lineage>
</organism>
<dbReference type="Pfam" id="PF00107">
    <property type="entry name" value="ADH_zinc_N"/>
    <property type="match status" value="1"/>
</dbReference>
<accession>A0A381ZWN0</accession>
<dbReference type="EMBL" id="UINC01022971">
    <property type="protein sequence ID" value="SVA93708.1"/>
    <property type="molecule type" value="Genomic_DNA"/>
</dbReference>
<evidence type="ECO:0000259" key="1">
    <source>
        <dbReference type="SMART" id="SM00829"/>
    </source>
</evidence>
<dbReference type="SMART" id="SM00829">
    <property type="entry name" value="PKS_ER"/>
    <property type="match status" value="1"/>
</dbReference>
<dbReference type="PANTHER" id="PTHR43677">
    <property type="entry name" value="SHORT-CHAIN DEHYDROGENASE/REDUCTASE"/>
    <property type="match status" value="1"/>
</dbReference>
<feature type="domain" description="Enoyl reductase (ER)" evidence="1">
    <location>
        <begin position="12"/>
        <end position="327"/>
    </location>
</feature>
<dbReference type="SUPFAM" id="SSF51735">
    <property type="entry name" value="NAD(P)-binding Rossmann-fold domains"/>
    <property type="match status" value="1"/>
</dbReference>
<proteinExistence type="predicted"/>
<reference evidence="2" key="1">
    <citation type="submission" date="2018-05" db="EMBL/GenBank/DDBJ databases">
        <authorList>
            <person name="Lanie J.A."/>
            <person name="Ng W.-L."/>
            <person name="Kazmierczak K.M."/>
            <person name="Andrzejewski T.M."/>
            <person name="Davidsen T.M."/>
            <person name="Wayne K.J."/>
            <person name="Tettelin H."/>
            <person name="Glass J.I."/>
            <person name="Rusch D."/>
            <person name="Podicherti R."/>
            <person name="Tsui H.-C.T."/>
            <person name="Winkler M.E."/>
        </authorList>
    </citation>
    <scope>NUCLEOTIDE SEQUENCE</scope>
</reference>
<gene>
    <name evidence="2" type="ORF">METZ01_LOCUS146562</name>
</gene>
<sequence length="331" mass="35795">VPAKSWRINELGLPWEKCLVEDLVLPDVPEQGCRVQVEATDLNFADILQCEGKYQVKIDPPFTPGMNAAGTVIEAAVDSGFLPGDRIVGPTFEGFGGYAEEALVIADRSTRIPEGVATIDAAAMNVTYGTAWFGLHLRGDLQPGQTVLVLAAAGGVGAAAVELAKLHGCWVIAAAGGENKVKTCLEVLGADEVIDYEAEDLYERVMTLTDGRGLDVIYDPVGGEYFDVARRLVAWEGKYLVIGFASGGIPSAPMNHALVKNYSIIGVHMGGYRGRDDKPFDHCYAELYEWLEAGKIHPLIDTTVGFDGLADAMIDLYERKTRGRVMFDPRL</sequence>
<dbReference type="InterPro" id="IPR036291">
    <property type="entry name" value="NAD(P)-bd_dom_sf"/>
</dbReference>
<dbReference type="InterPro" id="IPR020843">
    <property type="entry name" value="ER"/>
</dbReference>
<dbReference type="AlphaFoldDB" id="A0A381ZWN0"/>